<reference evidence="2 3" key="1">
    <citation type="journal article" date="2021" name="Nat. Plants">
        <title>The Taxus genome provides insights into paclitaxel biosynthesis.</title>
        <authorList>
            <person name="Xiong X."/>
            <person name="Gou J."/>
            <person name="Liao Q."/>
            <person name="Li Y."/>
            <person name="Zhou Q."/>
            <person name="Bi G."/>
            <person name="Li C."/>
            <person name="Du R."/>
            <person name="Wang X."/>
            <person name="Sun T."/>
            <person name="Guo L."/>
            <person name="Liang H."/>
            <person name="Lu P."/>
            <person name="Wu Y."/>
            <person name="Zhang Z."/>
            <person name="Ro D.K."/>
            <person name="Shang Y."/>
            <person name="Huang S."/>
            <person name="Yan J."/>
        </authorList>
    </citation>
    <scope>NUCLEOTIDE SEQUENCE [LARGE SCALE GENOMIC DNA]</scope>
    <source>
        <strain evidence="2">Ta-2019</strain>
    </source>
</reference>
<dbReference type="EMBL" id="JAHRHJ020003813">
    <property type="protein sequence ID" value="KAH9287556.1"/>
    <property type="molecule type" value="Genomic_DNA"/>
</dbReference>
<evidence type="ECO:0000313" key="3">
    <source>
        <dbReference type="Proteomes" id="UP000824469"/>
    </source>
</evidence>
<dbReference type="Gene3D" id="2.40.70.10">
    <property type="entry name" value="Acid Proteases"/>
    <property type="match status" value="1"/>
</dbReference>
<feature type="region of interest" description="Disordered" evidence="1">
    <location>
        <begin position="1"/>
        <end position="33"/>
    </location>
</feature>
<feature type="non-terminal residue" evidence="2">
    <location>
        <position position="199"/>
    </location>
</feature>
<dbReference type="PANTHER" id="PTHR33067">
    <property type="entry name" value="RNA-DIRECTED DNA POLYMERASE-RELATED"/>
    <property type="match status" value="1"/>
</dbReference>
<proteinExistence type="predicted"/>
<sequence>MTEETETPSMVVPKKDVKEKDKEPDSNSTETPFLERFKESIKTKESELVQEIRKFKIEIPLLQEIKAILELNELIDMLCLKRPGKKNQYPGIIKVDGKFADLLTGKLLLPKYGDPGSPVIFVSIWNKDVHNVLVDLGVAINVMIVDTLKTLPLTGIQPTNTILQMADQSVAKPEGVIEYVALMVESSKYPVDFLILQPK</sequence>
<dbReference type="OMA" id="VEXKAKE"/>
<name>A0AA38BNA7_TAXCH</name>
<feature type="compositionally biased region" description="Basic and acidic residues" evidence="1">
    <location>
        <begin position="13"/>
        <end position="25"/>
    </location>
</feature>
<dbReference type="Proteomes" id="UP000824469">
    <property type="component" value="Unassembled WGS sequence"/>
</dbReference>
<keyword evidence="3" id="KW-1185">Reference proteome</keyword>
<evidence type="ECO:0008006" key="4">
    <source>
        <dbReference type="Google" id="ProtNLM"/>
    </source>
</evidence>
<comment type="caution">
    <text evidence="2">The sequence shown here is derived from an EMBL/GenBank/DDBJ whole genome shotgun (WGS) entry which is preliminary data.</text>
</comment>
<dbReference type="InterPro" id="IPR021109">
    <property type="entry name" value="Peptidase_aspartic_dom_sf"/>
</dbReference>
<organism evidence="2 3">
    <name type="scientific">Taxus chinensis</name>
    <name type="common">Chinese yew</name>
    <name type="synonym">Taxus wallichiana var. chinensis</name>
    <dbReference type="NCBI Taxonomy" id="29808"/>
    <lineage>
        <taxon>Eukaryota</taxon>
        <taxon>Viridiplantae</taxon>
        <taxon>Streptophyta</taxon>
        <taxon>Embryophyta</taxon>
        <taxon>Tracheophyta</taxon>
        <taxon>Spermatophyta</taxon>
        <taxon>Pinopsida</taxon>
        <taxon>Pinidae</taxon>
        <taxon>Conifers II</taxon>
        <taxon>Cupressales</taxon>
        <taxon>Taxaceae</taxon>
        <taxon>Taxus</taxon>
    </lineage>
</organism>
<dbReference type="AlphaFoldDB" id="A0AA38BNA7"/>
<protein>
    <recommendedName>
        <fullName evidence="4">Aspartic peptidase DDI1-type domain-containing protein</fullName>
    </recommendedName>
</protein>
<gene>
    <name evidence="2" type="ORF">KI387_031673</name>
</gene>
<evidence type="ECO:0000313" key="2">
    <source>
        <dbReference type="EMBL" id="KAH9287556.1"/>
    </source>
</evidence>
<accession>A0AA38BNA7</accession>
<evidence type="ECO:0000256" key="1">
    <source>
        <dbReference type="SAM" id="MobiDB-lite"/>
    </source>
</evidence>